<comment type="caution">
    <text evidence="2">The sequence shown here is derived from an EMBL/GenBank/DDBJ whole genome shotgun (WGS) entry which is preliminary data.</text>
</comment>
<feature type="region of interest" description="Disordered" evidence="1">
    <location>
        <begin position="172"/>
        <end position="196"/>
    </location>
</feature>
<dbReference type="EMBL" id="PISE01000003">
    <property type="protein sequence ID" value="PKG25467.1"/>
    <property type="molecule type" value="Genomic_DNA"/>
</dbReference>
<evidence type="ECO:0000313" key="2">
    <source>
        <dbReference type="EMBL" id="PKG25467.1"/>
    </source>
</evidence>
<protein>
    <submittedName>
        <fullName evidence="2">Uncharacterized protein</fullName>
    </submittedName>
</protein>
<dbReference type="RefSeq" id="WP_101175191.1">
    <property type="nucleotide sequence ID" value="NZ_PISE01000003.1"/>
</dbReference>
<dbReference type="OrthoDB" id="2417337at2"/>
<gene>
    <name evidence="2" type="ORF">CWS01_01080</name>
</gene>
<accession>A0A2N0Z7I9</accession>
<evidence type="ECO:0000256" key="1">
    <source>
        <dbReference type="SAM" id="MobiDB-lite"/>
    </source>
</evidence>
<dbReference type="Pfam" id="PF06338">
    <property type="entry name" value="ComK"/>
    <property type="match status" value="1"/>
</dbReference>
<dbReference type="Proteomes" id="UP000233375">
    <property type="component" value="Unassembled WGS sequence"/>
</dbReference>
<dbReference type="AlphaFoldDB" id="A0A2N0Z7I9"/>
<sequence>MVFNSENSDNYSINLLTLAIFPFTTKKGELFSEIYEGNQIIICSLPPKEIINRNCIHLGCSYDGKKTGTRALMNYSYKVPIAIDAFSICFFPTHSPSHTSCSWISVSPIVEVKKIGSLQTNIMFKNNVEITVSVSHHSITNQISRSNALLKKVNYNQEQKNSSSFFIKNDYKNKKGGRRKNCKEDNALYSDDNEEN</sequence>
<proteinExistence type="predicted"/>
<name>A0A2N0Z7I9_9BACI</name>
<reference evidence="2 3" key="1">
    <citation type="journal article" date="2003" name="Int. J. Syst. Evol. Microbiol.">
        <title>Bacillus nealsonii sp. nov., isolated from a spacecraft-assembly facility, whose spores are gamma-radiation resistant.</title>
        <authorList>
            <person name="Venkateswaran K."/>
            <person name="Kempf M."/>
            <person name="Chen F."/>
            <person name="Satomi M."/>
            <person name="Nicholson W."/>
            <person name="Kern R."/>
        </authorList>
    </citation>
    <scope>NUCLEOTIDE SEQUENCE [LARGE SCALE GENOMIC DNA]</scope>
    <source>
        <strain evidence="2 3">FO-92</strain>
    </source>
</reference>
<dbReference type="InterPro" id="IPR010461">
    <property type="entry name" value="ComK"/>
</dbReference>
<evidence type="ECO:0000313" key="3">
    <source>
        <dbReference type="Proteomes" id="UP000233375"/>
    </source>
</evidence>
<keyword evidence="3" id="KW-1185">Reference proteome</keyword>
<organism evidence="2 3">
    <name type="scientific">Niallia nealsonii</name>
    <dbReference type="NCBI Taxonomy" id="115979"/>
    <lineage>
        <taxon>Bacteria</taxon>
        <taxon>Bacillati</taxon>
        <taxon>Bacillota</taxon>
        <taxon>Bacilli</taxon>
        <taxon>Bacillales</taxon>
        <taxon>Bacillaceae</taxon>
        <taxon>Niallia</taxon>
    </lineage>
</organism>
<dbReference type="GO" id="GO:0030420">
    <property type="term" value="P:establishment of competence for transformation"/>
    <property type="evidence" value="ECO:0007669"/>
    <property type="project" value="InterPro"/>
</dbReference>